<organism evidence="2 3">
    <name type="scientific">Durusdinium trenchii</name>
    <dbReference type="NCBI Taxonomy" id="1381693"/>
    <lineage>
        <taxon>Eukaryota</taxon>
        <taxon>Sar</taxon>
        <taxon>Alveolata</taxon>
        <taxon>Dinophyceae</taxon>
        <taxon>Suessiales</taxon>
        <taxon>Symbiodiniaceae</taxon>
        <taxon>Durusdinium</taxon>
    </lineage>
</organism>
<protein>
    <submittedName>
        <fullName evidence="2">Uncharacterized protein</fullName>
    </submittedName>
</protein>
<dbReference type="Proteomes" id="UP001642484">
    <property type="component" value="Unassembled WGS sequence"/>
</dbReference>
<feature type="region of interest" description="Disordered" evidence="1">
    <location>
        <begin position="1"/>
        <end position="53"/>
    </location>
</feature>
<evidence type="ECO:0000313" key="3">
    <source>
        <dbReference type="Proteomes" id="UP001642484"/>
    </source>
</evidence>
<name>A0ABP0NHR5_9DINO</name>
<evidence type="ECO:0000313" key="2">
    <source>
        <dbReference type="EMBL" id="CAK9062662.1"/>
    </source>
</evidence>
<keyword evidence="3" id="KW-1185">Reference proteome</keyword>
<gene>
    <name evidence="2" type="ORF">CCMP2556_LOCUS30808</name>
</gene>
<feature type="region of interest" description="Disordered" evidence="1">
    <location>
        <begin position="268"/>
        <end position="319"/>
    </location>
</feature>
<sequence length="811" mass="87636">MDDLESCQDGLGLSQAKPKLPSPAKGESAKEEPAPPPPKKRRTSANKAGEATEKKCKRCKKMKLCSDFYQGQAQCTDCSQGLRNLQNVAKRSGEAAWLKGLDDAEVDQLLQAYNKEKAKCEKERTKVKFNTSLYRERTIHASGYRKEARRRMMTEDYFYSWAKTSEGGTLSASQAQRKWEEYESDPSTVREGEGKSLKLAIPIFEDIVDYDDVGASREIEQQSRLGNKLSKDQLAEKNKVLVLAGGRRSAPEQDLAHAVMMDQDSSGTLIPKLSALPTKSKKGLAPEAGDSDDDKGQREPGQASASGSSAPDGNGKPQENKWFDAVAERAKADRKFGQDLQKAVKRLATMDGQMKEAMDIARAEATTCGSAVAVTEMKILDTRNKALSLVRTGTPEELETHINSLLKSEDAVSVNTNGSAKDASLVTSAPCHNFRALITVTAARTLNEQFQGVKSAAELDLAWKSVRQVFAHWDELMGAYKTATTELKRAIDSQGPAKAKAKGKAKAKAGAKNKGSKMYEVFGAGSSAATPIAKYDTWPVPAEHDMSKPFLLETAPPLLKNVLGDGGDDVVAGVRNELSTFESKFSKSDLRFTAGKAQRRMDEKSGAALAECASSLLSNHTVLDVGKWQPPSCYATIQKHRSLQYEVGGFASLRFCCKGHVALADPLTVMHTMEALNNKKKEDERDRVTYASAPPFLTHAEAEDLEDLAGKGALFCGRLEPGQVLYTPAAMVAGEAIHDSDHVGLKTSLIAVGPGDGDKTGIAALRAMQMEAKDCGKKSETLDDLVTAIDDKISNMKGPPHPPPADAGNAS</sequence>
<feature type="region of interest" description="Disordered" evidence="1">
    <location>
        <begin position="791"/>
        <end position="811"/>
    </location>
</feature>
<accession>A0ABP0NHR5</accession>
<evidence type="ECO:0000256" key="1">
    <source>
        <dbReference type="SAM" id="MobiDB-lite"/>
    </source>
</evidence>
<dbReference type="EMBL" id="CAXAMN010021714">
    <property type="protein sequence ID" value="CAK9062662.1"/>
    <property type="molecule type" value="Genomic_DNA"/>
</dbReference>
<reference evidence="2 3" key="1">
    <citation type="submission" date="2024-02" db="EMBL/GenBank/DDBJ databases">
        <authorList>
            <person name="Chen Y."/>
            <person name="Shah S."/>
            <person name="Dougan E. K."/>
            <person name="Thang M."/>
            <person name="Chan C."/>
        </authorList>
    </citation>
    <scope>NUCLEOTIDE SEQUENCE [LARGE SCALE GENOMIC DNA]</scope>
</reference>
<proteinExistence type="predicted"/>
<comment type="caution">
    <text evidence="2">The sequence shown here is derived from an EMBL/GenBank/DDBJ whole genome shotgun (WGS) entry which is preliminary data.</text>
</comment>